<sequence length="314" mass="34553">MGLFGKKPLKIGLIGLGKIAVDQHIPSIRGNKNLELVAGCSPHARPEGVNAYPDMDAMLKAHPEIEAIAICTPPQIRHKIAKAVIATGRHVFLEKPPAATLGEAEAIKTLAAAKGVSLLASWHSRFAPAVETTRKWVSERPIKSITIHWKENVRQWHPGQKWIFEAGGMGVFDPGINSLSILTRILRDSVMVKKADLHIPVNCDAPIQVEMDMQTEAGFPIRAEYDFLQAGIQTWSIYVESVAGEKLTLSMGGTELEVDGKTLMKEKEAEYSGLYAHFYNLIQKKESDADFSPLRIVADAMLLGKRIAAPEYIE</sequence>
<dbReference type="STRING" id="260084.SAMN02927928_3387"/>
<evidence type="ECO:0000313" key="2">
    <source>
        <dbReference type="EMBL" id="SCW78465.1"/>
    </source>
</evidence>
<organism evidence="2 3">
    <name type="scientific">Asticcacaulis taihuensis</name>
    <dbReference type="NCBI Taxonomy" id="260084"/>
    <lineage>
        <taxon>Bacteria</taxon>
        <taxon>Pseudomonadati</taxon>
        <taxon>Pseudomonadota</taxon>
        <taxon>Alphaproteobacteria</taxon>
        <taxon>Caulobacterales</taxon>
        <taxon>Caulobacteraceae</taxon>
        <taxon>Asticcacaulis</taxon>
    </lineage>
</organism>
<proteinExistence type="predicted"/>
<dbReference type="RefSeq" id="WP_090650271.1">
    <property type="nucleotide sequence ID" value="NZ_CBCRYE010000007.1"/>
</dbReference>
<dbReference type="Gene3D" id="3.40.50.720">
    <property type="entry name" value="NAD(P)-binding Rossmann-like Domain"/>
    <property type="match status" value="1"/>
</dbReference>
<dbReference type="EMBL" id="FMTS01000007">
    <property type="protein sequence ID" value="SCW78465.1"/>
    <property type="molecule type" value="Genomic_DNA"/>
</dbReference>
<protein>
    <submittedName>
        <fullName evidence="2">D-galactose 1-dehydrogenase</fullName>
    </submittedName>
</protein>
<accession>A0A1G4TCK4</accession>
<evidence type="ECO:0000259" key="1">
    <source>
        <dbReference type="Pfam" id="PF01408"/>
    </source>
</evidence>
<evidence type="ECO:0000313" key="3">
    <source>
        <dbReference type="Proteomes" id="UP000199150"/>
    </source>
</evidence>
<dbReference type="InterPro" id="IPR050463">
    <property type="entry name" value="Gfo/Idh/MocA_oxidrdct_glycsds"/>
</dbReference>
<dbReference type="OrthoDB" id="9813657at2"/>
<dbReference type="AlphaFoldDB" id="A0A1G4TCK4"/>
<reference evidence="3" key="1">
    <citation type="submission" date="2016-10" db="EMBL/GenBank/DDBJ databases">
        <authorList>
            <person name="Varghese N."/>
            <person name="Submissions S."/>
        </authorList>
    </citation>
    <scope>NUCLEOTIDE SEQUENCE [LARGE SCALE GENOMIC DNA]</scope>
    <source>
        <strain evidence="3">CGMCC 1.3431</strain>
    </source>
</reference>
<dbReference type="InterPro" id="IPR036291">
    <property type="entry name" value="NAD(P)-bd_dom_sf"/>
</dbReference>
<dbReference type="Gene3D" id="3.30.360.10">
    <property type="entry name" value="Dihydrodipicolinate Reductase, domain 2"/>
    <property type="match status" value="1"/>
</dbReference>
<dbReference type="PANTHER" id="PTHR43818:SF7">
    <property type="entry name" value="DEHYDROGENASE"/>
    <property type="match status" value="1"/>
</dbReference>
<feature type="domain" description="Gfo/Idh/MocA-like oxidoreductase N-terminal" evidence="1">
    <location>
        <begin position="9"/>
        <end position="118"/>
    </location>
</feature>
<dbReference type="PANTHER" id="PTHR43818">
    <property type="entry name" value="BCDNA.GH03377"/>
    <property type="match status" value="1"/>
</dbReference>
<gene>
    <name evidence="2" type="ORF">SAMN02927928_3387</name>
</gene>
<name>A0A1G4TCK4_9CAUL</name>
<dbReference type="SUPFAM" id="SSF51735">
    <property type="entry name" value="NAD(P)-binding Rossmann-fold domains"/>
    <property type="match status" value="1"/>
</dbReference>
<keyword evidence="3" id="KW-1185">Reference proteome</keyword>
<dbReference type="Pfam" id="PF01408">
    <property type="entry name" value="GFO_IDH_MocA"/>
    <property type="match status" value="1"/>
</dbReference>
<dbReference type="GO" id="GO:0000166">
    <property type="term" value="F:nucleotide binding"/>
    <property type="evidence" value="ECO:0007669"/>
    <property type="project" value="InterPro"/>
</dbReference>
<dbReference type="Proteomes" id="UP000199150">
    <property type="component" value="Unassembled WGS sequence"/>
</dbReference>
<dbReference type="InterPro" id="IPR000683">
    <property type="entry name" value="Gfo/Idh/MocA-like_OxRdtase_N"/>
</dbReference>